<gene>
    <name evidence="1" type="ORF">CEXT_159071</name>
</gene>
<reference evidence="1 2" key="1">
    <citation type="submission" date="2021-06" db="EMBL/GenBank/DDBJ databases">
        <title>Caerostris extrusa draft genome.</title>
        <authorList>
            <person name="Kono N."/>
            <person name="Arakawa K."/>
        </authorList>
    </citation>
    <scope>NUCLEOTIDE SEQUENCE [LARGE SCALE GENOMIC DNA]</scope>
</reference>
<keyword evidence="2" id="KW-1185">Reference proteome</keyword>
<sequence length="113" mass="13205">MNGLYIKVQGKFRIYCTPWRCSSNCPIKCERPFDRVGYLSAGDSPLLLEEVGPSKWRSRKWKRNGHSGIEQIPQFPESVLDSLELKMSPSRRRLSKDNFRLTIGHDFLQDYLQ</sequence>
<dbReference type="EMBL" id="BPLR01018093">
    <property type="protein sequence ID" value="GIY96836.1"/>
    <property type="molecule type" value="Genomic_DNA"/>
</dbReference>
<comment type="caution">
    <text evidence="1">The sequence shown here is derived from an EMBL/GenBank/DDBJ whole genome shotgun (WGS) entry which is preliminary data.</text>
</comment>
<accession>A0AAV4XP85</accession>
<evidence type="ECO:0000313" key="1">
    <source>
        <dbReference type="EMBL" id="GIY96836.1"/>
    </source>
</evidence>
<dbReference type="Proteomes" id="UP001054945">
    <property type="component" value="Unassembled WGS sequence"/>
</dbReference>
<protein>
    <submittedName>
        <fullName evidence="1">Uncharacterized protein</fullName>
    </submittedName>
</protein>
<evidence type="ECO:0000313" key="2">
    <source>
        <dbReference type="Proteomes" id="UP001054945"/>
    </source>
</evidence>
<organism evidence="1 2">
    <name type="scientific">Caerostris extrusa</name>
    <name type="common">Bark spider</name>
    <name type="synonym">Caerostris bankana</name>
    <dbReference type="NCBI Taxonomy" id="172846"/>
    <lineage>
        <taxon>Eukaryota</taxon>
        <taxon>Metazoa</taxon>
        <taxon>Ecdysozoa</taxon>
        <taxon>Arthropoda</taxon>
        <taxon>Chelicerata</taxon>
        <taxon>Arachnida</taxon>
        <taxon>Araneae</taxon>
        <taxon>Araneomorphae</taxon>
        <taxon>Entelegynae</taxon>
        <taxon>Araneoidea</taxon>
        <taxon>Araneidae</taxon>
        <taxon>Caerostris</taxon>
    </lineage>
</organism>
<dbReference type="AlphaFoldDB" id="A0AAV4XP85"/>
<name>A0AAV4XP85_CAEEX</name>
<proteinExistence type="predicted"/>